<name>A0ABR7RZT4_AQUAC</name>
<keyword evidence="2" id="KW-1185">Reference proteome</keyword>
<organism evidence="1 2">
    <name type="scientific">Aquipseudomonas alcaligenes</name>
    <name type="common">Pseudomonas alcaligenes</name>
    <dbReference type="NCBI Taxonomy" id="43263"/>
    <lineage>
        <taxon>Bacteria</taxon>
        <taxon>Pseudomonadati</taxon>
        <taxon>Pseudomonadota</taxon>
        <taxon>Gammaproteobacteria</taxon>
        <taxon>Pseudomonadales</taxon>
        <taxon>Pseudomonadaceae</taxon>
        <taxon>Aquipseudomonas</taxon>
    </lineage>
</organism>
<evidence type="ECO:0008006" key="3">
    <source>
        <dbReference type="Google" id="ProtNLM"/>
    </source>
</evidence>
<sequence length="77" mass="8929">MACPIALPRLPRGLYLLCVTMDVAIILRPAWRLISSKISGDEFATQAVTAHLRHIQHAQRSQHGRQYRRQLRLHWGF</sequence>
<evidence type="ECO:0000313" key="1">
    <source>
        <dbReference type="EMBL" id="MBC9250718.1"/>
    </source>
</evidence>
<gene>
    <name evidence="1" type="ORF">A9179_10560</name>
</gene>
<protein>
    <recommendedName>
        <fullName evidence="3">Secreted protein</fullName>
    </recommendedName>
</protein>
<proteinExistence type="predicted"/>
<dbReference type="Proteomes" id="UP000744555">
    <property type="component" value="Unassembled WGS sequence"/>
</dbReference>
<accession>A0ABR7RZT4</accession>
<reference evidence="1 2" key="1">
    <citation type="submission" date="2016-06" db="EMBL/GenBank/DDBJ databases">
        <authorList>
            <person name="Ramos C."/>
            <person name="Pintado A."/>
            <person name="Crespo-Gomez J.I."/>
        </authorList>
    </citation>
    <scope>NUCLEOTIDE SEQUENCE [LARGE SCALE GENOMIC DNA]</scope>
    <source>
        <strain evidence="1 2">AVO110</strain>
    </source>
</reference>
<comment type="caution">
    <text evidence="1">The sequence shown here is derived from an EMBL/GenBank/DDBJ whole genome shotgun (WGS) entry which is preliminary data.</text>
</comment>
<dbReference type="EMBL" id="LZEU01000001">
    <property type="protein sequence ID" value="MBC9250718.1"/>
    <property type="molecule type" value="Genomic_DNA"/>
</dbReference>
<evidence type="ECO:0000313" key="2">
    <source>
        <dbReference type="Proteomes" id="UP000744555"/>
    </source>
</evidence>